<dbReference type="SUPFAM" id="SSF52540">
    <property type="entry name" value="P-loop containing nucleoside triphosphate hydrolases"/>
    <property type="match status" value="1"/>
</dbReference>
<proteinExistence type="predicted"/>
<dbReference type="PANTHER" id="PTHR35894">
    <property type="entry name" value="GENERAL SECRETION PATHWAY PROTEIN A-RELATED"/>
    <property type="match status" value="1"/>
</dbReference>
<dbReference type="EMBL" id="CACSAS010000001">
    <property type="protein sequence ID" value="CAA0087014.1"/>
    <property type="molecule type" value="Genomic_DNA"/>
</dbReference>
<dbReference type="RefSeq" id="WP_159597705.1">
    <property type="nucleotide sequence ID" value="NZ_CACSAS010000001.1"/>
</dbReference>
<dbReference type="Proteomes" id="UP000433050">
    <property type="component" value="Unassembled WGS sequence"/>
</dbReference>
<organism evidence="2 3">
    <name type="scientific">Starkeya nomas</name>
    <dbReference type="NCBI Taxonomy" id="2666134"/>
    <lineage>
        <taxon>Bacteria</taxon>
        <taxon>Pseudomonadati</taxon>
        <taxon>Pseudomonadota</taxon>
        <taxon>Alphaproteobacteria</taxon>
        <taxon>Hyphomicrobiales</taxon>
        <taxon>Xanthobacteraceae</taxon>
        <taxon>Starkeya</taxon>
    </lineage>
</organism>
<sequence>MRNVFVETENVGRFNGALKALERRGASESCLMVVDGLPGLGKTTTMHRWSATNHAIFLRAKRDWDSGWFIDDLLVEMRVAKRHSFKDRFRQATEALAIRQSDYTIQKRTFALVIDEADHFSRSQRVMETIRDLSDSMDLVTILVGMGRIRHNLTAFPQISSRVGQRVEFTPASRADVVKLLAELSEVPVDDAFAGLIHQVSGGFTREIKETIAIVERFGRRNGYGPDNPLPLAAMRGQVIGTNRTTGQPVMVPETV</sequence>
<dbReference type="InterPro" id="IPR049945">
    <property type="entry name" value="AAA_22"/>
</dbReference>
<dbReference type="Pfam" id="PF13401">
    <property type="entry name" value="AAA_22"/>
    <property type="match status" value="1"/>
</dbReference>
<gene>
    <name evidence="2" type="ORF">STARVERO_00359</name>
</gene>
<evidence type="ECO:0000313" key="2">
    <source>
        <dbReference type="EMBL" id="CAA0087014.1"/>
    </source>
</evidence>
<dbReference type="InterPro" id="IPR052026">
    <property type="entry name" value="ExeA_AAA_ATPase_DNA-bind"/>
</dbReference>
<dbReference type="PANTHER" id="PTHR35894:SF5">
    <property type="entry name" value="MU-LIKE PROPHAGE FLUMU DNA TRANSPOSITION PROTEIN B"/>
    <property type="match status" value="1"/>
</dbReference>
<dbReference type="AlphaFoldDB" id="A0A5S9NA93"/>
<dbReference type="GO" id="GO:0016887">
    <property type="term" value="F:ATP hydrolysis activity"/>
    <property type="evidence" value="ECO:0007669"/>
    <property type="project" value="InterPro"/>
</dbReference>
<feature type="domain" description="ORC1/DEAH AAA+ ATPase" evidence="1">
    <location>
        <begin position="31"/>
        <end position="152"/>
    </location>
</feature>
<name>A0A5S9NA93_9HYPH</name>
<evidence type="ECO:0000259" key="1">
    <source>
        <dbReference type="Pfam" id="PF13401"/>
    </source>
</evidence>
<reference evidence="2 3" key="1">
    <citation type="submission" date="2019-12" db="EMBL/GenBank/DDBJ databases">
        <authorList>
            <person name="Reyes-Prieto M."/>
        </authorList>
    </citation>
    <scope>NUCLEOTIDE SEQUENCE [LARGE SCALE GENOMIC DNA]</scope>
    <source>
        <strain evidence="2">HF14-78462</strain>
    </source>
</reference>
<keyword evidence="3" id="KW-1185">Reference proteome</keyword>
<evidence type="ECO:0000313" key="3">
    <source>
        <dbReference type="Proteomes" id="UP000433050"/>
    </source>
</evidence>
<dbReference type="InterPro" id="IPR027417">
    <property type="entry name" value="P-loop_NTPase"/>
</dbReference>
<protein>
    <recommendedName>
        <fullName evidence="1">ORC1/DEAH AAA+ ATPase domain-containing protein</fullName>
    </recommendedName>
</protein>
<dbReference type="Gene3D" id="3.40.50.300">
    <property type="entry name" value="P-loop containing nucleotide triphosphate hydrolases"/>
    <property type="match status" value="1"/>
</dbReference>
<accession>A0A5S9NA93</accession>